<evidence type="ECO:0000313" key="2">
    <source>
        <dbReference type="EMBL" id="KJF65269.1"/>
    </source>
</evidence>
<organism evidence="2 3">
    <name type="scientific">Rhizobium nepotum 39/7</name>
    <dbReference type="NCBI Taxonomy" id="1368418"/>
    <lineage>
        <taxon>Bacteria</taxon>
        <taxon>Pseudomonadati</taxon>
        <taxon>Pseudomonadota</taxon>
        <taxon>Alphaproteobacteria</taxon>
        <taxon>Hyphomicrobiales</taxon>
        <taxon>Rhizobiaceae</taxon>
        <taxon>Rhizobium/Agrobacterium group</taxon>
        <taxon>Rhizobium</taxon>
    </lineage>
</organism>
<keyword evidence="1" id="KW-1133">Transmembrane helix</keyword>
<feature type="transmembrane region" description="Helical" evidence="1">
    <location>
        <begin position="48"/>
        <end position="73"/>
    </location>
</feature>
<evidence type="ECO:0000313" key="3">
    <source>
        <dbReference type="Proteomes" id="UP000052068"/>
    </source>
</evidence>
<accession>A0ABR5CK81</accession>
<dbReference type="EMBL" id="JWJH01000046">
    <property type="protein sequence ID" value="KJF65269.1"/>
    <property type="molecule type" value="Genomic_DNA"/>
</dbReference>
<evidence type="ECO:0000256" key="1">
    <source>
        <dbReference type="SAM" id="Phobius"/>
    </source>
</evidence>
<keyword evidence="1" id="KW-0472">Membrane</keyword>
<comment type="caution">
    <text evidence="2">The sequence shown here is derived from an EMBL/GenBank/DDBJ whole genome shotgun (WGS) entry which is preliminary data.</text>
</comment>
<name>A0ABR5CK81_9HYPH</name>
<reference evidence="2 3" key="1">
    <citation type="submission" date="2015-03" db="EMBL/GenBank/DDBJ databases">
        <title>Draft Genome Sequences of Agrobacterium nepotum Strain 39/7T (= CFBP 7436T = LMG 26435T) and Agrobacterium sp. Strain KFB 330 (= CFBP 8308 = LMG 28674).</title>
        <authorList>
            <person name="Kuzmanovic N."/>
            <person name="Pulawska J."/>
            <person name="Obradovic A."/>
        </authorList>
    </citation>
    <scope>NUCLEOTIDE SEQUENCE [LARGE SCALE GENOMIC DNA]</scope>
    <source>
        <strain evidence="2 3">39/7</strain>
    </source>
</reference>
<feature type="transmembrane region" description="Helical" evidence="1">
    <location>
        <begin position="12"/>
        <end position="28"/>
    </location>
</feature>
<gene>
    <name evidence="2" type="ORF">RS75_24080</name>
</gene>
<protein>
    <submittedName>
        <fullName evidence="2">Uncharacterized protein</fullName>
    </submittedName>
</protein>
<keyword evidence="1" id="KW-0812">Transmembrane</keyword>
<keyword evidence="3" id="KW-1185">Reference proteome</keyword>
<dbReference type="Proteomes" id="UP000052068">
    <property type="component" value="Unassembled WGS sequence"/>
</dbReference>
<sequence length="89" mass="10101">MWWLFDAASFSGYVILAMFMVVGLGRLAKNSVNVLAERLPRRSRSRHYLIAFTSVAFFSLLTARGCYLAAVIVDSQFRTDPLQSYSSER</sequence>
<proteinExistence type="predicted"/>